<dbReference type="InterPro" id="IPR001352">
    <property type="entry name" value="RNase_HII/HIII"/>
</dbReference>
<comment type="function">
    <text evidence="3 13">Endonuclease that specifically degrades the RNA of RNA-DNA hybrids.</text>
</comment>
<feature type="binding site" evidence="12">
    <location>
        <position position="141"/>
    </location>
    <ligand>
        <name>a divalent metal cation</name>
        <dbReference type="ChEBI" id="CHEBI:60240"/>
    </ligand>
</feature>
<proteinExistence type="inferred from homology"/>
<comment type="cofactor">
    <cofactor evidence="12">
        <name>Mn(2+)</name>
        <dbReference type="ChEBI" id="CHEBI:29035"/>
    </cofactor>
    <cofactor evidence="12">
        <name>Mg(2+)</name>
        <dbReference type="ChEBI" id="CHEBI:18420"/>
    </cofactor>
    <text evidence="12">Manganese or magnesium. Binds 1 divalent metal ion per monomer in the absence of substrate. May bind a second metal ion after substrate binding.</text>
</comment>
<protein>
    <recommendedName>
        <fullName evidence="13">Ribonuclease</fullName>
        <ecNumber evidence="13">3.1.26.4</ecNumber>
    </recommendedName>
</protein>
<dbReference type="EMBL" id="PEZV01000002">
    <property type="protein sequence ID" value="PIT97669.1"/>
    <property type="molecule type" value="Genomic_DNA"/>
</dbReference>
<dbReference type="PANTHER" id="PTHR10954:SF18">
    <property type="entry name" value="RIBONUCLEASE HII"/>
    <property type="match status" value="1"/>
</dbReference>
<name>A0A2M6WY11_9BACT</name>
<comment type="subcellular location">
    <subcellularLocation>
        <location evidence="4">Cytoplasm</location>
    </subcellularLocation>
</comment>
<evidence type="ECO:0000256" key="13">
    <source>
        <dbReference type="RuleBase" id="RU003515"/>
    </source>
</evidence>
<dbReference type="InterPro" id="IPR036397">
    <property type="entry name" value="RNaseH_sf"/>
</dbReference>
<dbReference type="GO" id="GO:0003723">
    <property type="term" value="F:RNA binding"/>
    <property type="evidence" value="ECO:0007669"/>
    <property type="project" value="UniProtKB-UniRule"/>
</dbReference>
<dbReference type="PANTHER" id="PTHR10954">
    <property type="entry name" value="RIBONUCLEASE H2 SUBUNIT A"/>
    <property type="match status" value="1"/>
</dbReference>
<dbReference type="NCBIfam" id="NF000595">
    <property type="entry name" value="PRK00015.1-3"/>
    <property type="match status" value="1"/>
</dbReference>
<evidence type="ECO:0000256" key="9">
    <source>
        <dbReference type="ARBA" id="ARBA00022759"/>
    </source>
</evidence>
<accession>A0A2M6WY11</accession>
<evidence type="ECO:0000256" key="3">
    <source>
        <dbReference type="ARBA" id="ARBA00004065"/>
    </source>
</evidence>
<dbReference type="GO" id="GO:0006298">
    <property type="term" value="P:mismatch repair"/>
    <property type="evidence" value="ECO:0007669"/>
    <property type="project" value="TreeGrafter"/>
</dbReference>
<dbReference type="GO" id="GO:0005737">
    <property type="term" value="C:cytoplasm"/>
    <property type="evidence" value="ECO:0007669"/>
    <property type="project" value="UniProtKB-SubCell"/>
</dbReference>
<evidence type="ECO:0000256" key="1">
    <source>
        <dbReference type="ARBA" id="ARBA00000077"/>
    </source>
</evidence>
<sequence>MMQTVHQSIHKMEFPNLLSRQLRTCDRKRPSFKLERAIKNCGKFSVCGIDEAGRGALAGPLISAAIILPSRINLKVMDSKKLKVDERKVLLGKIVERAISWSVGIASTQEINDVGIQEATYISYLRAIKLLNPQPDFLLLDFYKLPNTNIDQFSITKGDEISASIAAASIIAKVTRDNLMEKLSTKEQYTKYGWGQNCGYGTRDHLEKIRKFGPCDIHRKNYKPIDEMLSLRFDYLK</sequence>
<feature type="binding site" evidence="12">
    <location>
        <position position="51"/>
    </location>
    <ligand>
        <name>a divalent metal cation</name>
        <dbReference type="ChEBI" id="CHEBI:60240"/>
    </ligand>
</feature>
<reference evidence="16" key="1">
    <citation type="submission" date="2017-09" db="EMBL/GenBank/DDBJ databases">
        <title>Depth-based differentiation of microbial function through sediment-hosted aquifers and enrichment of novel symbionts in the deep terrestrial subsurface.</title>
        <authorList>
            <person name="Probst A.J."/>
            <person name="Ladd B."/>
            <person name="Jarett J.K."/>
            <person name="Geller-Mcgrath D.E."/>
            <person name="Sieber C.M.K."/>
            <person name="Emerson J.B."/>
            <person name="Anantharaman K."/>
            <person name="Thomas B.C."/>
            <person name="Malmstrom R."/>
            <person name="Stieglmeier M."/>
            <person name="Klingl A."/>
            <person name="Woyke T."/>
            <person name="Ryan C.M."/>
            <person name="Banfield J.F."/>
        </authorList>
    </citation>
    <scope>NUCLEOTIDE SEQUENCE [LARGE SCALE GENOMIC DNA]</scope>
</reference>
<dbReference type="SUPFAM" id="SSF53098">
    <property type="entry name" value="Ribonuclease H-like"/>
    <property type="match status" value="1"/>
</dbReference>
<dbReference type="CDD" id="cd07182">
    <property type="entry name" value="RNase_HII_bacteria_HII_like"/>
    <property type="match status" value="1"/>
</dbReference>
<dbReference type="PROSITE" id="PS51975">
    <property type="entry name" value="RNASE_H_2"/>
    <property type="match status" value="1"/>
</dbReference>
<keyword evidence="11" id="KW-0464">Manganese</keyword>
<evidence type="ECO:0000313" key="16">
    <source>
        <dbReference type="Proteomes" id="UP000228596"/>
    </source>
</evidence>
<dbReference type="GO" id="GO:0043137">
    <property type="term" value="P:DNA replication, removal of RNA primer"/>
    <property type="evidence" value="ECO:0007669"/>
    <property type="project" value="TreeGrafter"/>
</dbReference>
<keyword evidence="8 12" id="KW-0479">Metal-binding</keyword>
<evidence type="ECO:0000256" key="8">
    <source>
        <dbReference type="ARBA" id="ARBA00022723"/>
    </source>
</evidence>
<keyword evidence="9 12" id="KW-0255">Endonuclease</keyword>
<evidence type="ECO:0000256" key="11">
    <source>
        <dbReference type="ARBA" id="ARBA00023211"/>
    </source>
</evidence>
<evidence type="ECO:0000313" key="15">
    <source>
        <dbReference type="EMBL" id="PIT97669.1"/>
    </source>
</evidence>
<keyword evidence="7 12" id="KW-0540">Nuclease</keyword>
<evidence type="ECO:0000256" key="4">
    <source>
        <dbReference type="ARBA" id="ARBA00004496"/>
    </source>
</evidence>
<evidence type="ECO:0000256" key="5">
    <source>
        <dbReference type="ARBA" id="ARBA00007383"/>
    </source>
</evidence>
<comment type="cofactor">
    <cofactor evidence="2">
        <name>Mg(2+)</name>
        <dbReference type="ChEBI" id="CHEBI:18420"/>
    </cofactor>
</comment>
<dbReference type="InterPro" id="IPR022898">
    <property type="entry name" value="RNase_HII"/>
</dbReference>
<keyword evidence="10 12" id="KW-0378">Hydrolase</keyword>
<dbReference type="AlphaFoldDB" id="A0A2M6WY11"/>
<feature type="binding site" evidence="12">
    <location>
        <position position="50"/>
    </location>
    <ligand>
        <name>a divalent metal cation</name>
        <dbReference type="ChEBI" id="CHEBI:60240"/>
    </ligand>
</feature>
<comment type="similarity">
    <text evidence="5 13">Belongs to the RNase HII family.</text>
</comment>
<keyword evidence="6" id="KW-0963">Cytoplasm</keyword>
<dbReference type="Proteomes" id="UP000228596">
    <property type="component" value="Unassembled WGS sequence"/>
</dbReference>
<dbReference type="GO" id="GO:0046872">
    <property type="term" value="F:metal ion binding"/>
    <property type="evidence" value="ECO:0007669"/>
    <property type="project" value="UniProtKB-KW"/>
</dbReference>
<evidence type="ECO:0000256" key="7">
    <source>
        <dbReference type="ARBA" id="ARBA00022722"/>
    </source>
</evidence>
<gene>
    <name evidence="15" type="ORF">COT77_00355</name>
</gene>
<dbReference type="Pfam" id="PF01351">
    <property type="entry name" value="RNase_HII"/>
    <property type="match status" value="1"/>
</dbReference>
<dbReference type="GO" id="GO:0004523">
    <property type="term" value="F:RNA-DNA hybrid ribonuclease activity"/>
    <property type="evidence" value="ECO:0007669"/>
    <property type="project" value="UniProtKB-UniRule"/>
</dbReference>
<dbReference type="InterPro" id="IPR012337">
    <property type="entry name" value="RNaseH-like_sf"/>
</dbReference>
<dbReference type="GO" id="GO:0032299">
    <property type="term" value="C:ribonuclease H2 complex"/>
    <property type="evidence" value="ECO:0007669"/>
    <property type="project" value="TreeGrafter"/>
</dbReference>
<feature type="domain" description="RNase H type-2" evidence="14">
    <location>
        <begin position="44"/>
        <end position="234"/>
    </location>
</feature>
<comment type="caution">
    <text evidence="15">The sequence shown here is derived from an EMBL/GenBank/DDBJ whole genome shotgun (WGS) entry which is preliminary data.</text>
</comment>
<evidence type="ECO:0000256" key="2">
    <source>
        <dbReference type="ARBA" id="ARBA00001946"/>
    </source>
</evidence>
<evidence type="ECO:0000256" key="10">
    <source>
        <dbReference type="ARBA" id="ARBA00022801"/>
    </source>
</evidence>
<evidence type="ECO:0000256" key="12">
    <source>
        <dbReference type="PROSITE-ProRule" id="PRU01319"/>
    </source>
</evidence>
<organism evidence="15 16">
    <name type="scientific">Candidatus Berkelbacteria bacterium CG10_big_fil_rev_8_21_14_0_10_41_12</name>
    <dbReference type="NCBI Taxonomy" id="1974513"/>
    <lineage>
        <taxon>Bacteria</taxon>
        <taxon>Candidatus Berkelbacteria</taxon>
    </lineage>
</organism>
<dbReference type="Gene3D" id="3.30.420.10">
    <property type="entry name" value="Ribonuclease H-like superfamily/Ribonuclease H"/>
    <property type="match status" value="1"/>
</dbReference>
<dbReference type="InterPro" id="IPR024567">
    <property type="entry name" value="RNase_HII/HIII_dom"/>
</dbReference>
<evidence type="ECO:0000256" key="6">
    <source>
        <dbReference type="ARBA" id="ARBA00022490"/>
    </source>
</evidence>
<comment type="catalytic activity">
    <reaction evidence="1 12 13">
        <text>Endonucleolytic cleavage to 5'-phosphomonoester.</text>
        <dbReference type="EC" id="3.1.26.4"/>
    </reaction>
</comment>
<evidence type="ECO:0000259" key="14">
    <source>
        <dbReference type="PROSITE" id="PS51975"/>
    </source>
</evidence>
<dbReference type="EC" id="3.1.26.4" evidence="13"/>